<protein>
    <submittedName>
        <fullName evidence="1">Uncharacterized protein</fullName>
    </submittedName>
</protein>
<gene>
    <name evidence="1" type="ORF">METZ01_LOCUS32646</name>
</gene>
<accession>A0A381QKA1</accession>
<evidence type="ECO:0000313" key="1">
    <source>
        <dbReference type="EMBL" id="SUZ79792.1"/>
    </source>
</evidence>
<dbReference type="EMBL" id="UINC01001401">
    <property type="protein sequence ID" value="SUZ79792.1"/>
    <property type="molecule type" value="Genomic_DNA"/>
</dbReference>
<name>A0A381QKA1_9ZZZZ</name>
<dbReference type="AlphaFoldDB" id="A0A381QKA1"/>
<reference evidence="1" key="1">
    <citation type="submission" date="2018-05" db="EMBL/GenBank/DDBJ databases">
        <authorList>
            <person name="Lanie J.A."/>
            <person name="Ng W.-L."/>
            <person name="Kazmierczak K.M."/>
            <person name="Andrzejewski T.M."/>
            <person name="Davidsen T.M."/>
            <person name="Wayne K.J."/>
            <person name="Tettelin H."/>
            <person name="Glass J.I."/>
            <person name="Rusch D."/>
            <person name="Podicherti R."/>
            <person name="Tsui H.-C.T."/>
            <person name="Winkler M.E."/>
        </authorList>
    </citation>
    <scope>NUCLEOTIDE SEQUENCE</scope>
</reference>
<organism evidence="1">
    <name type="scientific">marine metagenome</name>
    <dbReference type="NCBI Taxonomy" id="408172"/>
    <lineage>
        <taxon>unclassified sequences</taxon>
        <taxon>metagenomes</taxon>
        <taxon>ecological metagenomes</taxon>
    </lineage>
</organism>
<sequence>MNKDGFRRTRRVRSYPAHTIKDTLEIVKAIYRDNAGLPLDRELLATHLGISPRSSSFTTVLAASEQYGFTRGRYRDDTISLTDLGISISMPKSKQELTESLLKAAHLPEKFGKLNQLINEGELPKPEFLTNLLVRDLGIAIEQTDEFTRIFTENLSYVKDIGREENGPRILTTPLPDKIVQNIVENKPVPIDSVMKRPSSLVGKEGYLLFIDTTETAKNITSAVISQFRTLGIPTKSIGPYDDVDEPEKAVATVLVLNASGFSEEIQFTEIFAVGVANGITPGNVILVSESIEFQKYFPASALKQGQLITYQDVNSLVMGLLMHLTAKGCLSMKISIP</sequence>
<proteinExistence type="predicted"/>